<evidence type="ECO:0000256" key="3">
    <source>
        <dbReference type="SAM" id="MobiDB-lite"/>
    </source>
</evidence>
<accession>A0A9Q0HA64</accession>
<evidence type="ECO:0000256" key="2">
    <source>
        <dbReference type="ARBA" id="ARBA00022734"/>
    </source>
</evidence>
<reference evidence="5" key="1">
    <citation type="journal article" date="2023" name="Plant J.">
        <title>The genome of the king protea, Protea cynaroides.</title>
        <authorList>
            <person name="Chang J."/>
            <person name="Duong T.A."/>
            <person name="Schoeman C."/>
            <person name="Ma X."/>
            <person name="Roodt D."/>
            <person name="Barker N."/>
            <person name="Li Z."/>
            <person name="Van de Peer Y."/>
            <person name="Mizrachi E."/>
        </authorList>
    </citation>
    <scope>NUCLEOTIDE SEQUENCE</scope>
    <source>
        <tissue evidence="5">Young leaves</tissue>
    </source>
</reference>
<organism evidence="5 6">
    <name type="scientific">Protea cynaroides</name>
    <dbReference type="NCBI Taxonomy" id="273540"/>
    <lineage>
        <taxon>Eukaryota</taxon>
        <taxon>Viridiplantae</taxon>
        <taxon>Streptophyta</taxon>
        <taxon>Embryophyta</taxon>
        <taxon>Tracheophyta</taxon>
        <taxon>Spermatophyta</taxon>
        <taxon>Magnoliopsida</taxon>
        <taxon>Proteales</taxon>
        <taxon>Proteaceae</taxon>
        <taxon>Protea</taxon>
    </lineage>
</organism>
<protein>
    <recommendedName>
        <fullName evidence="4">Jacalin-type lectin domain-containing protein</fullName>
    </recommendedName>
</protein>
<dbReference type="InterPro" id="IPR036404">
    <property type="entry name" value="Jacalin-like_lectin_dom_sf"/>
</dbReference>
<dbReference type="PANTHER" id="PTHR47293">
    <property type="entry name" value="JACALIN-RELATED LECTIN 3"/>
    <property type="match status" value="1"/>
</dbReference>
<comment type="similarity">
    <text evidence="1">Belongs to the jacalin lectin family.</text>
</comment>
<dbReference type="InterPro" id="IPR033734">
    <property type="entry name" value="Jacalin-like_lectin_dom_plant"/>
</dbReference>
<feature type="region of interest" description="Disordered" evidence="3">
    <location>
        <begin position="206"/>
        <end position="229"/>
    </location>
</feature>
<dbReference type="Pfam" id="PF01419">
    <property type="entry name" value="Jacalin"/>
    <property type="match status" value="3"/>
</dbReference>
<dbReference type="PROSITE" id="PS51752">
    <property type="entry name" value="JACALIN_LECTIN"/>
    <property type="match status" value="3"/>
</dbReference>
<dbReference type="GO" id="GO:0030246">
    <property type="term" value="F:carbohydrate binding"/>
    <property type="evidence" value="ECO:0007669"/>
    <property type="project" value="UniProtKB-KW"/>
</dbReference>
<dbReference type="CDD" id="cd09612">
    <property type="entry name" value="Jacalin"/>
    <property type="match status" value="3"/>
</dbReference>
<dbReference type="FunFam" id="2.100.10.30:FF:000001">
    <property type="entry name" value="Jacalin-related lectin 33"/>
    <property type="match status" value="3"/>
</dbReference>
<name>A0A9Q0HA64_9MAGN</name>
<evidence type="ECO:0000259" key="4">
    <source>
        <dbReference type="PROSITE" id="PS51752"/>
    </source>
</evidence>
<feature type="domain" description="Jacalin-type lectin" evidence="4">
    <location>
        <begin position="12"/>
        <end position="154"/>
    </location>
</feature>
<dbReference type="EMBL" id="JAMYWD010000008">
    <property type="protein sequence ID" value="KAJ4962383.1"/>
    <property type="molecule type" value="Genomic_DNA"/>
</dbReference>
<dbReference type="OrthoDB" id="2415936at2759"/>
<dbReference type="PANTHER" id="PTHR47293:SF68">
    <property type="entry name" value="JACALIN-RELATED LECTIN 3"/>
    <property type="match status" value="1"/>
</dbReference>
<dbReference type="Proteomes" id="UP001141806">
    <property type="component" value="Unassembled WGS sequence"/>
</dbReference>
<evidence type="ECO:0000313" key="5">
    <source>
        <dbReference type="EMBL" id="KAJ4962383.1"/>
    </source>
</evidence>
<feature type="domain" description="Jacalin-type lectin" evidence="4">
    <location>
        <begin position="250"/>
        <end position="392"/>
    </location>
</feature>
<evidence type="ECO:0000256" key="1">
    <source>
        <dbReference type="ARBA" id="ARBA00006568"/>
    </source>
</evidence>
<keyword evidence="2" id="KW-0430">Lectin</keyword>
<sequence>MQMSRDYSEKKPISVGPWGGQDGIQWDDGVCSGVRQLVINHAAGIDSIQIEYDLKGSSVWSDKHGGLGGITTDQVKLDYPDEYLTSIQGYYGSINEWGTTIVRSLTFESNMKTYGPFGVQQGKHFSFPMSGAKIVGFHGKAGWYIDSIGVYLKSLYNPLPNPSKALISSQQNMITSATEKVSSYTVVQGSVGQDYDIVLAVKQKNEKGKPQQNIKPSSSSSDDESSKHKVVGYPVSATNKSVASSYADGPVSYGPWGGSGGTIFDDGTYTGIRHVYLTRNVGITSIKVLYDRNGQSIWGNKNGGSGSIKTDKIYFDYPYEVLTHISGYYGPAMILGPTVIQSLTFHTTKKKYGPFGDEQGTFFSSNLKEGMVVGFHGRKGWFLDGIGVHVLEGKLSLPQPPPPPVSLNMNELALTDQAGTTQWPNNLFTEKRAPKVEVLNHMVVKEPVPCGPGPWGGDGGRPWDDGVFTGIKQIFLTKAEAVCSIQIEYDRNGQSVWSVRHGGSGGDTTHRIKFEYPHEVVTCISGFYGSVGKEDAMKVIRSLTFHSTRGNYGPYGEETGTFFTSTKTEGKVVGFHGRSGLYLDAIGVHMQHWLGDRRSSKSSLFKMFT</sequence>
<dbReference type="SMART" id="SM00915">
    <property type="entry name" value="Jacalin"/>
    <property type="match status" value="3"/>
</dbReference>
<proteinExistence type="inferred from homology"/>
<evidence type="ECO:0000313" key="6">
    <source>
        <dbReference type="Proteomes" id="UP001141806"/>
    </source>
</evidence>
<gene>
    <name evidence="5" type="ORF">NE237_022322</name>
</gene>
<dbReference type="InterPro" id="IPR001229">
    <property type="entry name" value="Jacalin-like_lectin_dom"/>
</dbReference>
<dbReference type="Gene3D" id="2.100.10.30">
    <property type="entry name" value="Jacalin-like lectin domain"/>
    <property type="match status" value="3"/>
</dbReference>
<dbReference type="AlphaFoldDB" id="A0A9Q0HA64"/>
<keyword evidence="6" id="KW-1185">Reference proteome</keyword>
<comment type="caution">
    <text evidence="5">The sequence shown here is derived from an EMBL/GenBank/DDBJ whole genome shotgun (WGS) entry which is preliminary data.</text>
</comment>
<feature type="domain" description="Jacalin-type lectin" evidence="4">
    <location>
        <begin position="449"/>
        <end position="592"/>
    </location>
</feature>
<dbReference type="SUPFAM" id="SSF51101">
    <property type="entry name" value="Mannose-binding lectins"/>
    <property type="match status" value="3"/>
</dbReference>